<dbReference type="RefSeq" id="WP_063217176.1">
    <property type="nucleotide sequence ID" value="NZ_BLWZ01000010.1"/>
</dbReference>
<dbReference type="Pfam" id="PF01381">
    <property type="entry name" value="HTH_3"/>
    <property type="match status" value="1"/>
</dbReference>
<dbReference type="PROSITE" id="PS50943">
    <property type="entry name" value="HTH_CROC1"/>
    <property type="match status" value="1"/>
</dbReference>
<protein>
    <submittedName>
        <fullName evidence="2">Helix-turn-helix transcriptional regulator</fullName>
    </submittedName>
</protein>
<dbReference type="InterPro" id="IPR010982">
    <property type="entry name" value="Lambda_DNA-bd_dom_sf"/>
</dbReference>
<accession>A0ABU6KQ36</accession>
<proteinExistence type="predicted"/>
<name>A0ABU6KQ36_ENTAS</name>
<gene>
    <name evidence="2" type="ORF">QAA55_006280</name>
</gene>
<dbReference type="EMBL" id="JARTQQ020000001">
    <property type="protein sequence ID" value="MEC5728019.1"/>
    <property type="molecule type" value="Genomic_DNA"/>
</dbReference>
<feature type="domain" description="HTH cro/C1-type" evidence="1">
    <location>
        <begin position="4"/>
        <end position="58"/>
    </location>
</feature>
<dbReference type="CDD" id="cd00093">
    <property type="entry name" value="HTH_XRE"/>
    <property type="match status" value="1"/>
</dbReference>
<reference evidence="2 3" key="1">
    <citation type="journal article" date="2023" name="Nat. Commun.">
        <title>Genomic dissection of endemic carbapenem resistance reveals metallo-beta-lactamase dissemination through clonal, plasmid and integron transfer.</title>
        <authorList>
            <person name="Macesic N."/>
            <person name="Hawkey J."/>
            <person name="Vezina B."/>
            <person name="Wisniewski J.A."/>
            <person name="Cottingham H."/>
            <person name="Blakeway L.V."/>
            <person name="Harshegyi T."/>
            <person name="Pragastis K."/>
            <person name="Badoordeen G.Z."/>
            <person name="Dennison A."/>
            <person name="Spelman D.W."/>
            <person name="Jenney A.W.J."/>
            <person name="Peleg A.Y."/>
        </authorList>
    </citation>
    <scope>NUCLEOTIDE SEQUENCE [LARGE SCALE GENOMIC DNA]</scope>
    <source>
        <strain evidence="2 3">CPO239</strain>
    </source>
</reference>
<comment type="caution">
    <text evidence="2">The sequence shown here is derived from an EMBL/GenBank/DDBJ whole genome shotgun (WGS) entry which is preliminary data.</text>
</comment>
<dbReference type="SUPFAM" id="SSF47413">
    <property type="entry name" value="lambda repressor-like DNA-binding domains"/>
    <property type="match status" value="1"/>
</dbReference>
<dbReference type="SMART" id="SM00530">
    <property type="entry name" value="HTH_XRE"/>
    <property type="match status" value="1"/>
</dbReference>
<dbReference type="Gene3D" id="1.10.260.40">
    <property type="entry name" value="lambda repressor-like DNA-binding domains"/>
    <property type="match status" value="1"/>
</dbReference>
<sequence length="69" mass="7502">MNNLKKIRQRIGLTQSQVASELGLTPGTICHYENGRRSMSVDQCRKIVSALNKHGAGIGIDDVLPPLSN</sequence>
<dbReference type="Proteomes" id="UP001175344">
    <property type="component" value="Unassembled WGS sequence"/>
</dbReference>
<evidence type="ECO:0000313" key="3">
    <source>
        <dbReference type="Proteomes" id="UP001175344"/>
    </source>
</evidence>
<evidence type="ECO:0000259" key="1">
    <source>
        <dbReference type="PROSITE" id="PS50943"/>
    </source>
</evidence>
<evidence type="ECO:0000313" key="2">
    <source>
        <dbReference type="EMBL" id="MEC5728019.1"/>
    </source>
</evidence>
<keyword evidence="3" id="KW-1185">Reference proteome</keyword>
<organism evidence="2 3">
    <name type="scientific">Enterobacter asburiae</name>
    <dbReference type="NCBI Taxonomy" id="61645"/>
    <lineage>
        <taxon>Bacteria</taxon>
        <taxon>Pseudomonadati</taxon>
        <taxon>Pseudomonadota</taxon>
        <taxon>Gammaproteobacteria</taxon>
        <taxon>Enterobacterales</taxon>
        <taxon>Enterobacteriaceae</taxon>
        <taxon>Enterobacter</taxon>
        <taxon>Enterobacter cloacae complex</taxon>
    </lineage>
</organism>
<dbReference type="InterPro" id="IPR001387">
    <property type="entry name" value="Cro/C1-type_HTH"/>
</dbReference>